<evidence type="ECO:0000313" key="2">
    <source>
        <dbReference type="EMBL" id="OHT17098.1"/>
    </source>
</evidence>
<dbReference type="GO" id="GO:0016020">
    <property type="term" value="C:membrane"/>
    <property type="evidence" value="ECO:0007669"/>
    <property type="project" value="TreeGrafter"/>
</dbReference>
<keyword evidence="1" id="KW-0472">Membrane</keyword>
<accession>A0A1J4L109</accession>
<evidence type="ECO:0000313" key="3">
    <source>
        <dbReference type="Proteomes" id="UP000179807"/>
    </source>
</evidence>
<keyword evidence="3" id="KW-1185">Reference proteome</keyword>
<dbReference type="PANTHER" id="PTHR22050:SF0">
    <property type="entry name" value="TRANSMEMBRANE PROTEIN 131 HOMOLOG"/>
    <property type="match status" value="1"/>
</dbReference>
<dbReference type="Proteomes" id="UP000179807">
    <property type="component" value="Unassembled WGS sequence"/>
</dbReference>
<dbReference type="GeneID" id="94848384"/>
<keyword evidence="1" id="KW-0812">Transmembrane</keyword>
<feature type="transmembrane region" description="Helical" evidence="1">
    <location>
        <begin position="964"/>
        <end position="983"/>
    </location>
</feature>
<dbReference type="VEuPathDB" id="TrichDB:TRFO_41280"/>
<dbReference type="OrthoDB" id="10666121at2759"/>
<name>A0A1J4L109_9EUKA</name>
<dbReference type="PANTHER" id="PTHR22050">
    <property type="entry name" value="RW1 PROTEIN HOMOLOG"/>
    <property type="match status" value="1"/>
</dbReference>
<organism evidence="2 3">
    <name type="scientific">Tritrichomonas foetus</name>
    <dbReference type="NCBI Taxonomy" id="1144522"/>
    <lineage>
        <taxon>Eukaryota</taxon>
        <taxon>Metamonada</taxon>
        <taxon>Parabasalia</taxon>
        <taxon>Tritrichomonadida</taxon>
        <taxon>Tritrichomonadidae</taxon>
        <taxon>Tritrichomonas</taxon>
    </lineage>
</organism>
<dbReference type="AlphaFoldDB" id="A0A1J4L109"/>
<evidence type="ECO:0000256" key="1">
    <source>
        <dbReference type="SAM" id="Phobius"/>
    </source>
</evidence>
<comment type="caution">
    <text evidence="2">The sequence shown here is derived from an EMBL/GenBank/DDBJ whole genome shotgun (WGS) entry which is preliminary data.</text>
</comment>
<dbReference type="EMBL" id="MLAK01000036">
    <property type="protein sequence ID" value="OHT17098.1"/>
    <property type="molecule type" value="Genomic_DNA"/>
</dbReference>
<protein>
    <submittedName>
        <fullName evidence="2">Uncharacterized protein</fullName>
    </submittedName>
</protein>
<proteinExistence type="predicted"/>
<gene>
    <name evidence="2" type="ORF">TRFO_41280</name>
</gene>
<sequence>MFFFFLLFPFLILGKLPPDEHICLQTYYVDQIGRADINFQVAFFGISLEGAGYNETEIVLSNRNAIKMASPLWFHFIDNHYHYLPFKRAVFNFSHFAKFSPKSLFIPSVNFLTLRPIIFNITNIHQTDNLYISEAYTTSCNVILEQFQPRYLKPDETLSITIYICPTEPAPASAIIMVVTSSGTLPYYVAYKPIITQKDFAHQMIYHQCLVQKTNFTVRTPPTINSRIISVIYDSILFDPFRSSAERKFIHFALQPINSGTYFSFMTFVCHNDMVKVLPFFLIVSTKFLQPYYPILLIDMVTSPTETAEADIKLVNPTHLQFTIISATLDKNAPSNIKVELHSHPIICTRNSYVVIGKVVVSGAKQGDINTVLTINYEGNVESRITQSIDLHVRGCVMYGSLEPSEPRVNLLQTSQDLHRIHFTNHFPVPVVIISARTDSTLFRVQGFTPSIVQPGCVSEDIIVKFTYKMATSSFETILTVETNATNHQIPISGYNGQLTIATSNATISSDTHIFKSLGKVLVSSTTNFTFYIRNPNPVGYVMSDYNATPGIVVNGFWLGNESAPLRDHQMLPYSTEQINLFVGFNKVQHNKPRNDTISIGTPDSYVQITLQWTPMNGGFYITANLPGVLIFGCTYKTEIFVNSSYSVSLKLRNLTTNVPIFNLYTNAPFIRSGVVTIIGNASFTLTTEMFRNTRISAIFNSSLSWVAQKRKWNKLWASQLVYEIPISLVFKGNSYVRSILQLTIIPPIFPDLRYNYGYILPYCEMHGHIVHHNFLNTSVTYRFHSIDNAKSDYETAISPPNSDITFNFTLIATKIGVNFYKIPITTNASHPFFIMIKAEVVTPNVLFVDYFGEKIDTIQFHAEDDFRKTVWAKSVYLQNNGKTDVEIGQFFVRSKMFKISRACDKIIRQNETCRVDIHALLKHLKNQTEESNLSLYVHGLRLTCKISVTLGDKAMRKLEIIRTINFIIVIIIALLFPIYDIYTYYKKLSKLYNDLEIRFANFHAEVDKLSVSMKSSIATQAVIKHEEVSMGSWIQASEVHQYITSEAIESLEEILNNIT</sequence>
<dbReference type="InterPro" id="IPR039877">
    <property type="entry name" value="TMEM131-like"/>
</dbReference>
<reference evidence="2" key="1">
    <citation type="submission" date="2016-10" db="EMBL/GenBank/DDBJ databases">
        <authorList>
            <person name="Benchimol M."/>
            <person name="Almeida L.G."/>
            <person name="Vasconcelos A.T."/>
            <person name="Perreira-Neves A."/>
            <person name="Rosa I.A."/>
            <person name="Tasca T."/>
            <person name="Bogo M.R."/>
            <person name="de Souza W."/>
        </authorList>
    </citation>
    <scope>NUCLEOTIDE SEQUENCE [LARGE SCALE GENOMIC DNA]</scope>
    <source>
        <strain evidence="2">K</strain>
    </source>
</reference>
<dbReference type="RefSeq" id="XP_068370234.1">
    <property type="nucleotide sequence ID" value="XM_068513680.1"/>
</dbReference>
<keyword evidence="1" id="KW-1133">Transmembrane helix</keyword>